<dbReference type="EMBL" id="QRDJ01000006">
    <property type="protein sequence ID" value="REC96304.1"/>
    <property type="molecule type" value="Genomic_DNA"/>
</dbReference>
<protein>
    <submittedName>
        <fullName evidence="1">Uncharacterized protein</fullName>
    </submittedName>
</protein>
<sequence length="70" mass="7560">MSARIGLWAGPLWIVATLLMPPPGDMAQKAWRCAGLALLMDTWWATQALPLAMNSIAAHFHGTSTGHCFP</sequence>
<dbReference type="AlphaFoldDB" id="A0A3D9E1G6"/>
<evidence type="ECO:0000313" key="2">
    <source>
        <dbReference type="Proteomes" id="UP000256334"/>
    </source>
</evidence>
<organism evidence="1 2">
    <name type="scientific">Kushneria indalinina DSM 14324</name>
    <dbReference type="NCBI Taxonomy" id="1122140"/>
    <lineage>
        <taxon>Bacteria</taxon>
        <taxon>Pseudomonadati</taxon>
        <taxon>Pseudomonadota</taxon>
        <taxon>Gammaproteobacteria</taxon>
        <taxon>Oceanospirillales</taxon>
        <taxon>Halomonadaceae</taxon>
        <taxon>Kushneria</taxon>
    </lineage>
</organism>
<comment type="caution">
    <text evidence="1">The sequence shown here is derived from an EMBL/GenBank/DDBJ whole genome shotgun (WGS) entry which is preliminary data.</text>
</comment>
<keyword evidence="2" id="KW-1185">Reference proteome</keyword>
<proteinExistence type="predicted"/>
<evidence type="ECO:0000313" key="1">
    <source>
        <dbReference type="EMBL" id="REC96304.1"/>
    </source>
</evidence>
<accession>A0A3D9E1G6</accession>
<name>A0A3D9E1G6_9GAMM</name>
<gene>
    <name evidence="1" type="ORF">C8D72_0986</name>
</gene>
<dbReference type="Proteomes" id="UP000256334">
    <property type="component" value="Unassembled WGS sequence"/>
</dbReference>
<reference evidence="1 2" key="1">
    <citation type="submission" date="2018-07" db="EMBL/GenBank/DDBJ databases">
        <title>Genomic Encyclopedia of Type Strains, Phase IV (KMG-IV): sequencing the most valuable type-strain genomes for metagenomic binning, comparative biology and taxonomic classification.</title>
        <authorList>
            <person name="Goeker M."/>
        </authorList>
    </citation>
    <scope>NUCLEOTIDE SEQUENCE [LARGE SCALE GENOMIC DNA]</scope>
    <source>
        <strain evidence="1 2">DSM 14324</strain>
    </source>
</reference>